<dbReference type="GO" id="GO:0005524">
    <property type="term" value="F:ATP binding"/>
    <property type="evidence" value="ECO:0007669"/>
    <property type="project" value="UniProtKB-UniRule"/>
</dbReference>
<evidence type="ECO:0000256" key="12">
    <source>
        <dbReference type="SAM" id="MobiDB-lite"/>
    </source>
</evidence>
<evidence type="ECO:0000259" key="14">
    <source>
        <dbReference type="PROSITE" id="PS50011"/>
    </source>
</evidence>
<protein>
    <recommendedName>
        <fullName evidence="14">Protein kinase domain-containing protein</fullName>
    </recommendedName>
</protein>
<dbReference type="SMART" id="SM00220">
    <property type="entry name" value="S_TKc"/>
    <property type="match status" value="1"/>
</dbReference>
<dbReference type="CDD" id="cd13999">
    <property type="entry name" value="STKc_MAP3K-like"/>
    <property type="match status" value="1"/>
</dbReference>
<dbReference type="Pfam" id="PF07714">
    <property type="entry name" value="PK_Tyr_Ser-Thr"/>
    <property type="match status" value="1"/>
</dbReference>
<dbReference type="InterPro" id="IPR011050">
    <property type="entry name" value="Pectin_lyase_fold/virulence"/>
</dbReference>
<feature type="compositionally biased region" description="Polar residues" evidence="12">
    <location>
        <begin position="1423"/>
        <end position="1435"/>
    </location>
</feature>
<keyword evidence="7 11" id="KW-0547">Nucleotide-binding</keyword>
<evidence type="ECO:0000256" key="1">
    <source>
        <dbReference type="ARBA" id="ARBA00004196"/>
    </source>
</evidence>
<name>A0A7S2JXS2_9STRA</name>
<evidence type="ECO:0000256" key="5">
    <source>
        <dbReference type="ARBA" id="ARBA00022527"/>
    </source>
</evidence>
<evidence type="ECO:0000256" key="6">
    <source>
        <dbReference type="ARBA" id="ARBA00022729"/>
    </source>
</evidence>
<accession>A0A7S2JXS2</accession>
<dbReference type="SUPFAM" id="SSF51126">
    <property type="entry name" value="Pectin lyase-like"/>
    <property type="match status" value="1"/>
</dbReference>
<feature type="binding site" evidence="11">
    <location>
        <position position="1493"/>
    </location>
    <ligand>
        <name>ATP</name>
        <dbReference type="ChEBI" id="CHEBI:30616"/>
    </ligand>
</feature>
<dbReference type="EMBL" id="HBGY01004393">
    <property type="protein sequence ID" value="CAD9560632.1"/>
    <property type="molecule type" value="Transcribed_RNA"/>
</dbReference>
<dbReference type="InterPro" id="IPR000742">
    <property type="entry name" value="EGF"/>
</dbReference>
<feature type="region of interest" description="Disordered" evidence="12">
    <location>
        <begin position="374"/>
        <end position="395"/>
    </location>
</feature>
<dbReference type="GO" id="GO:0005576">
    <property type="term" value="C:extracellular region"/>
    <property type="evidence" value="ECO:0007669"/>
    <property type="project" value="UniProtKB-SubCell"/>
</dbReference>
<feature type="compositionally biased region" description="Acidic residues" evidence="12">
    <location>
        <begin position="376"/>
        <end position="392"/>
    </location>
</feature>
<keyword evidence="4" id="KW-0964">Secreted</keyword>
<keyword evidence="13" id="KW-1133">Transmembrane helix</keyword>
<gene>
    <name evidence="15" type="ORF">LDAN0321_LOCUS2651</name>
</gene>
<feature type="domain" description="Protein kinase" evidence="14">
    <location>
        <begin position="1466"/>
        <end position="1766"/>
    </location>
</feature>
<feature type="region of interest" description="Disordered" evidence="12">
    <location>
        <begin position="1418"/>
        <end position="1438"/>
    </location>
</feature>
<dbReference type="InterPro" id="IPR051681">
    <property type="entry name" value="Ser/Thr_Kinases-Pseudokinases"/>
</dbReference>
<keyword evidence="9 13" id="KW-0472">Membrane</keyword>
<dbReference type="InterPro" id="IPR006626">
    <property type="entry name" value="PbH1"/>
</dbReference>
<dbReference type="PANTHER" id="PTHR44329">
    <property type="entry name" value="SERINE/THREONINE-PROTEIN KINASE TNNI3K-RELATED"/>
    <property type="match status" value="1"/>
</dbReference>
<keyword evidence="6" id="KW-0732">Signal</keyword>
<dbReference type="InterPro" id="IPR003368">
    <property type="entry name" value="POMP_repeat"/>
</dbReference>
<evidence type="ECO:0000256" key="2">
    <source>
        <dbReference type="ARBA" id="ARBA00004442"/>
    </source>
</evidence>
<keyword evidence="5" id="KW-0723">Serine/threonine-protein kinase</keyword>
<reference evidence="15" key="1">
    <citation type="submission" date="2021-01" db="EMBL/GenBank/DDBJ databases">
        <authorList>
            <person name="Corre E."/>
            <person name="Pelletier E."/>
            <person name="Niang G."/>
            <person name="Scheremetjew M."/>
            <person name="Finn R."/>
            <person name="Kale V."/>
            <person name="Holt S."/>
            <person name="Cochrane G."/>
            <person name="Meng A."/>
            <person name="Brown T."/>
            <person name="Cohen L."/>
        </authorList>
    </citation>
    <scope>NUCLEOTIDE SEQUENCE</scope>
    <source>
        <strain evidence="15">B650</strain>
    </source>
</reference>
<dbReference type="SUPFAM" id="SSF56112">
    <property type="entry name" value="Protein kinase-like (PK-like)"/>
    <property type="match status" value="1"/>
</dbReference>
<dbReference type="PROSITE" id="PS50011">
    <property type="entry name" value="PROTEIN_KINASE_DOM"/>
    <property type="match status" value="1"/>
</dbReference>
<dbReference type="PROSITE" id="PS00022">
    <property type="entry name" value="EGF_1"/>
    <property type="match status" value="1"/>
</dbReference>
<dbReference type="PROSITE" id="PS00108">
    <property type="entry name" value="PROTEIN_KINASE_ST"/>
    <property type="match status" value="1"/>
</dbReference>
<proteinExistence type="predicted"/>
<keyword evidence="5" id="KW-0418">Kinase</keyword>
<dbReference type="InterPro" id="IPR017441">
    <property type="entry name" value="Protein_kinase_ATP_BS"/>
</dbReference>
<evidence type="ECO:0000256" key="13">
    <source>
        <dbReference type="SAM" id="Phobius"/>
    </source>
</evidence>
<evidence type="ECO:0000256" key="9">
    <source>
        <dbReference type="ARBA" id="ARBA00023136"/>
    </source>
</evidence>
<evidence type="ECO:0000256" key="10">
    <source>
        <dbReference type="ARBA" id="ARBA00023237"/>
    </source>
</evidence>
<dbReference type="PROSITE" id="PS00107">
    <property type="entry name" value="PROTEIN_KINASE_ATP"/>
    <property type="match status" value="1"/>
</dbReference>
<evidence type="ECO:0000313" key="15">
    <source>
        <dbReference type="EMBL" id="CAD9560632.1"/>
    </source>
</evidence>
<keyword evidence="13" id="KW-0812">Transmembrane</keyword>
<dbReference type="InterPro" id="IPR011009">
    <property type="entry name" value="Kinase-like_dom_sf"/>
</dbReference>
<organism evidence="15">
    <name type="scientific">Leptocylindrus danicus</name>
    <dbReference type="NCBI Taxonomy" id="163516"/>
    <lineage>
        <taxon>Eukaryota</taxon>
        <taxon>Sar</taxon>
        <taxon>Stramenopiles</taxon>
        <taxon>Ochrophyta</taxon>
        <taxon>Bacillariophyta</taxon>
        <taxon>Coscinodiscophyceae</taxon>
        <taxon>Chaetocerotophycidae</taxon>
        <taxon>Leptocylindrales</taxon>
        <taxon>Leptocylindraceae</taxon>
        <taxon>Leptocylindrus</taxon>
    </lineage>
</organism>
<dbReference type="Pfam" id="PF02415">
    <property type="entry name" value="Chlam_PMP"/>
    <property type="match status" value="2"/>
</dbReference>
<dbReference type="InterPro" id="IPR000719">
    <property type="entry name" value="Prot_kinase_dom"/>
</dbReference>
<feature type="transmembrane region" description="Helical" evidence="13">
    <location>
        <begin position="1362"/>
        <end position="1383"/>
    </location>
</feature>
<evidence type="ECO:0000256" key="4">
    <source>
        <dbReference type="ARBA" id="ARBA00022525"/>
    </source>
</evidence>
<keyword evidence="10" id="KW-0998">Cell outer membrane</keyword>
<evidence type="ECO:0000256" key="3">
    <source>
        <dbReference type="ARBA" id="ARBA00004613"/>
    </source>
</evidence>
<dbReference type="GO" id="GO:0004674">
    <property type="term" value="F:protein serine/threonine kinase activity"/>
    <property type="evidence" value="ECO:0007669"/>
    <property type="project" value="UniProtKB-KW"/>
</dbReference>
<dbReference type="Gene3D" id="1.10.510.10">
    <property type="entry name" value="Transferase(Phosphotransferase) domain 1"/>
    <property type="match status" value="1"/>
</dbReference>
<evidence type="ECO:0000256" key="11">
    <source>
        <dbReference type="PROSITE-ProRule" id="PRU10141"/>
    </source>
</evidence>
<dbReference type="InterPro" id="IPR008271">
    <property type="entry name" value="Ser/Thr_kinase_AS"/>
</dbReference>
<dbReference type="SMART" id="SM00710">
    <property type="entry name" value="PbH1"/>
    <property type="match status" value="9"/>
</dbReference>
<keyword evidence="8 11" id="KW-0067">ATP-binding</keyword>
<sequence>MSIAYVDCNFHPNYIFNTRRCYSYDKSVSYYPCFPDIQSAVEHLTAISSHNLLVDDEATLLEATVKLLGAGEGNEMQCRSEKNRNIGEDLSSSNIEITIQGDEDGSVLIDCENEGRAFDLRTSGIVNIRDLTITNCTPRSGPDVGGAILGSLYTDKTLEFDNIIFLQNYAYQNGGAIALTDACIDCSTDLSSHHGTNDETKSSSYTGPMVMFSNCTFEENSAEYGGGAIFLENTNGSNIPHRSRAQFENCRFDSNNAIAGGALLLSSPDVSSFSDSYESCVFSSNVAQDRGGAIDYFGPSSSISTSDLSKHGSDQSTSIAVTTFSSCVFRGNLALGGTTTSSDSEMQISVRGGAGGAVHSVSVAMQFDSCVFDSNEASDSDDPQSEYDDDESSMPTLLTGARGGAISVSSQSALAMATTSRLLKDAYANTSPPPIAVRIHNSTFTSNVARSYGTASSTSYVRSSSGGAVWIELGICPHSPTTLTQISESTFSSNSAETSRFGAKNGGSSAGGAVFLRHHPVTYCPLLPSDDDIKESTAQKFSVESCSFFDNYVGHAGRGGALCAEGHGMALNVSKSNFQSNLASSSMDDMGAGGAVALLGGSRASVTGSMFNNNKASPKVPVASSNFPTGGRSGKGGAIYVSEATIFAKNCHIAHNSCESANGDAGDCEGGGIYIGTSLDHNGKKRESEFHATIFEFNSALAAHEHNGHGISQSTNSGRGGAAFVYRAQPIFDKCAFNSNRAVSGMGGTTASGGAVELSFSNDLEEDEIVSSSVGTRFVACNFTRNAVGDDALSSLHTTPQSVGKGSITSQTGRGGAVSAVASKVSFRNSTLYKNMAFASADASLPSFAGGIFLDELSSCVIEDSKLEDNHVINGMGTDLVSIEALPGGNDIEQTKEQGNRSSKLIFERSTLRTNIQDNFSDASSRDIFVLMTAVPSILLLGDTINFGVGNNFGPGSSILIAGTGSKVGRSILGVDVQLREANLNLDVRSPTENLSVVAWNASVTFASHMEGTKPEVPRLSNLGLIGSSVMTSDGIVIEGDAGFIEGTITSRPITGRGLFEVRGDLQAGYVEEPAHRRDWYPDRLISWVELDRTVLMVSGKFVANGSELRLKGNSTVLVPKNGYFDMMADTNIQVEPSDATHSFALINEGFIRYRTCDMHTLEIKGGGFMQTENGNVEVTLSTKQQNSPFKLHENIDFSGTIHVKFCENTVLSDSSSWTIASSRLDPAYMAQNDINTNRFQLNVSMPEGITAQLVSEAASASLSHVVNETLRVSPGGIACESVLEYSTLGSLGESCTTCLSSSSECTWLQSTCVTPSSPSERDLRSCCPDSCNNRGTCNLSSGECYCGWFFVGDSCSSISDAGLYVVIGVVSAALILIMTLVYNKYNRRSRKLAVTTTLEELRRELLESDELLSVTSEDVNDYNDSSPHRNSVSPDRQRRLVSPEYIQDIQKQLFMKDVSVQPQDVQIGRKIGDGAFGDVYVGNYRETTVAIKMIRQIVLLDMSDEEVESFKREAYIMSRLRHPNIALFMGIVSVASNDTDSSGFESLYILSEYMDKGSLTDILEKVNLQEVQQMADSPEWIDWSYERIITCAIQAGLGMSYLHNHVPPICHRDLKSSNLLVDSRWVVKVADFGVSRIMRDDGNVGGDVDLMEQHQDNLLKTTLVGTVAWAAPEMLVHEAKTNYTLKVDQYSFGVVLWELWERARPFSQYKSRFAIMDAVRDGERPRISRPGCPDGYKRLIGMCLQEDPSARPTFSYIVKKLKDELRDIDQPDNGSNVSIGFGSAEILT</sequence>
<evidence type="ECO:0000256" key="8">
    <source>
        <dbReference type="ARBA" id="ARBA00022840"/>
    </source>
</evidence>
<comment type="subcellular location">
    <subcellularLocation>
        <location evidence="1">Cell envelope</location>
    </subcellularLocation>
    <subcellularLocation>
        <location evidence="2">Cell outer membrane</location>
    </subcellularLocation>
    <subcellularLocation>
        <location evidence="3">Secreted</location>
    </subcellularLocation>
</comment>
<keyword evidence="5" id="KW-0808">Transferase</keyword>
<dbReference type="InterPro" id="IPR001245">
    <property type="entry name" value="Ser-Thr/Tyr_kinase_cat_dom"/>
</dbReference>
<evidence type="ECO:0000256" key="7">
    <source>
        <dbReference type="ARBA" id="ARBA00022741"/>
    </source>
</evidence>